<dbReference type="PANTHER" id="PTHR31569">
    <property type="entry name" value="SWIM-TYPE DOMAIN-CONTAINING PROTEIN"/>
    <property type="match status" value="1"/>
</dbReference>
<dbReference type="InterPro" id="IPR018289">
    <property type="entry name" value="MULE_transposase_dom"/>
</dbReference>
<dbReference type="InParanoid" id="A0A2G5CE41"/>
<proteinExistence type="predicted"/>
<dbReference type="Proteomes" id="UP000230069">
    <property type="component" value="Unassembled WGS sequence"/>
</dbReference>
<sequence>MENLQETNENDSKENFGAQVEGINVNEDSLLSEQTQVVTSQKASDAYIENSVQYPDLSMTFTTDRIFVTRSDLIQWAQKMGLICGTVVVVSKSEMAPSDRRPRLYLRCEWSGKYRDRRKKTEITNEEELDNEGKIKKKLRRMGTKKFDCPFMLRGVFVPGSEDQWKVEVQCARHNHGLATSFEGHTYVGRLTPEQERLVFDMIKAGVGPKHSLNVIKDRDPNNSSTIRHMYNAKQKHKKLEKADMTELQQLKDLLNENGYVEVSRCEEGLVVVKNLFWAHPKSVKLAKCFPQIFIMDPTYKTNKYRWPLLEIVGVTSTMKTFSVCFALMERETEDDFTWALEFFEDRALMNAANVIFPTAVKFLCRWHISKDVLKETQDKDMEETLCDKWAKVVLSTTEVEYVRQLRELEDEFNRWPTFLHYLHQTWLGFKERFVAAWTDQHMHFGNTSTNRVEGAHASLKRALRSSKYDFLGMWHMIHPSLTVQKIEITASFERNLNCVKHEHNIQCFENIRGIVSINALDLIVKERNRCNYVGIDNNICGCNLRRTHGLPCAHELNIIGLQSDKIHSDEINEFWKKLSITAANVDLSDLEVRPEFLAFVNRYKNSTNDQRRFMLKKMLELGNPRTCGLLQPLVKTKPKGRPLGSRNKMSNDDNSTKRDPLAFELEIPKLHSSQSAQLIPPTKKLKVSQPTPVTKKLQVTKSKKLNVMKTLQTMGNVSIMKFPEFFWPFIVDSKNVDGDGNCGFRAVAACLEMDNENGWIIVRTDLRGELIFFRDEYSRMFGGEEQVNALLDILDSFDSPCPAKNWFLLPYMGYLVASRYHCLLVSISLETCLTFVPLRTAPSGKQSQVIAIGHIDGNHFVPLKLKVGCPIPEPVLFWKKFHNREAGKWENFLKHRNRAFNEIAGNKYSCSQKYVIYVVFSSCKWKECLIHD</sequence>
<evidence type="ECO:0000313" key="4">
    <source>
        <dbReference type="Proteomes" id="UP000230069"/>
    </source>
</evidence>
<organism evidence="3 4">
    <name type="scientific">Aquilegia coerulea</name>
    <name type="common">Rocky mountain columbine</name>
    <dbReference type="NCBI Taxonomy" id="218851"/>
    <lineage>
        <taxon>Eukaryota</taxon>
        <taxon>Viridiplantae</taxon>
        <taxon>Streptophyta</taxon>
        <taxon>Embryophyta</taxon>
        <taxon>Tracheophyta</taxon>
        <taxon>Spermatophyta</taxon>
        <taxon>Magnoliopsida</taxon>
        <taxon>Ranunculales</taxon>
        <taxon>Ranunculaceae</taxon>
        <taxon>Thalictroideae</taxon>
        <taxon>Aquilegia</taxon>
    </lineage>
</organism>
<dbReference type="OrthoDB" id="2422440at2759"/>
<protein>
    <recommendedName>
        <fullName evidence="2">MULE transposase domain-containing protein</fullName>
    </recommendedName>
</protein>
<dbReference type="InterPro" id="IPR052579">
    <property type="entry name" value="Zinc_finger_SWIM"/>
</dbReference>
<feature type="region of interest" description="Disordered" evidence="1">
    <location>
        <begin position="638"/>
        <end position="659"/>
    </location>
</feature>
<dbReference type="PANTHER" id="PTHR31569:SF4">
    <property type="entry name" value="SWIM-TYPE DOMAIN-CONTAINING PROTEIN"/>
    <property type="match status" value="1"/>
</dbReference>
<evidence type="ECO:0000256" key="1">
    <source>
        <dbReference type="SAM" id="MobiDB-lite"/>
    </source>
</evidence>
<evidence type="ECO:0000259" key="2">
    <source>
        <dbReference type="Pfam" id="PF10551"/>
    </source>
</evidence>
<accession>A0A2G5CE41</accession>
<name>A0A2G5CE41_AQUCA</name>
<dbReference type="CDD" id="cd22744">
    <property type="entry name" value="OTU"/>
    <property type="match status" value="1"/>
</dbReference>
<reference evidence="3 4" key="1">
    <citation type="submission" date="2017-09" db="EMBL/GenBank/DDBJ databases">
        <title>WGS assembly of Aquilegia coerulea Goldsmith.</title>
        <authorList>
            <person name="Hodges S."/>
            <person name="Kramer E."/>
            <person name="Nordborg M."/>
            <person name="Tomkins J."/>
            <person name="Borevitz J."/>
            <person name="Derieg N."/>
            <person name="Yan J."/>
            <person name="Mihaltcheva S."/>
            <person name="Hayes R.D."/>
            <person name="Rokhsar D."/>
        </authorList>
    </citation>
    <scope>NUCLEOTIDE SEQUENCE [LARGE SCALE GENOMIC DNA]</scope>
    <source>
        <strain evidence="4">cv. Goldsmith</strain>
    </source>
</reference>
<evidence type="ECO:0000313" key="3">
    <source>
        <dbReference type="EMBL" id="PIA29532.1"/>
    </source>
</evidence>
<keyword evidence="4" id="KW-1185">Reference proteome</keyword>
<dbReference type="AlphaFoldDB" id="A0A2G5CE41"/>
<dbReference type="EMBL" id="KZ305076">
    <property type="protein sequence ID" value="PIA29532.1"/>
    <property type="molecule type" value="Genomic_DNA"/>
</dbReference>
<feature type="compositionally biased region" description="Basic and acidic residues" evidence="1">
    <location>
        <begin position="650"/>
        <end position="659"/>
    </location>
</feature>
<dbReference type="Pfam" id="PF10551">
    <property type="entry name" value="MULE"/>
    <property type="match status" value="1"/>
</dbReference>
<feature type="domain" description="MULE transposase" evidence="2">
    <location>
        <begin position="295"/>
        <end position="342"/>
    </location>
</feature>
<dbReference type="STRING" id="218851.A0A2G5CE41"/>
<gene>
    <name evidence="3" type="ORF">AQUCO_05900042v1</name>
</gene>